<evidence type="ECO:0000313" key="6">
    <source>
        <dbReference type="Proteomes" id="UP000649829"/>
    </source>
</evidence>
<feature type="signal peptide" evidence="3">
    <location>
        <begin position="1"/>
        <end position="24"/>
    </location>
</feature>
<feature type="region of interest" description="Disordered" evidence="2">
    <location>
        <begin position="224"/>
        <end position="254"/>
    </location>
</feature>
<evidence type="ECO:0000256" key="3">
    <source>
        <dbReference type="SAM" id="SignalP"/>
    </source>
</evidence>
<dbReference type="InterPro" id="IPR011033">
    <property type="entry name" value="PRC_barrel-like_sf"/>
</dbReference>
<dbReference type="InterPro" id="IPR027275">
    <property type="entry name" value="PRC-brl_dom"/>
</dbReference>
<proteinExistence type="predicted"/>
<organism evidence="5 6">
    <name type="scientific">Pseudooceanicola nanhaiensis</name>
    <dbReference type="NCBI Taxonomy" id="375761"/>
    <lineage>
        <taxon>Bacteria</taxon>
        <taxon>Pseudomonadati</taxon>
        <taxon>Pseudomonadota</taxon>
        <taxon>Alphaproteobacteria</taxon>
        <taxon>Rhodobacterales</taxon>
        <taxon>Paracoccaceae</taxon>
        <taxon>Pseudooceanicola</taxon>
    </lineage>
</organism>
<feature type="chain" id="PRO_5037356360" description="PRC-barrel domain-containing protein" evidence="3">
    <location>
        <begin position="25"/>
        <end position="454"/>
    </location>
</feature>
<evidence type="ECO:0000313" key="5">
    <source>
        <dbReference type="EMBL" id="GGM03109.1"/>
    </source>
</evidence>
<keyword evidence="3" id="KW-0732">Signal</keyword>
<reference evidence="5" key="2">
    <citation type="submission" date="2020-09" db="EMBL/GenBank/DDBJ databases">
        <authorList>
            <person name="Sun Q."/>
            <person name="Zhou Y."/>
        </authorList>
    </citation>
    <scope>NUCLEOTIDE SEQUENCE</scope>
    <source>
        <strain evidence="5">CGMCC 1.6293</strain>
    </source>
</reference>
<feature type="compositionally biased region" description="Low complexity" evidence="2">
    <location>
        <begin position="326"/>
        <end position="348"/>
    </location>
</feature>
<protein>
    <recommendedName>
        <fullName evidence="4">PRC-barrel domain-containing protein</fullName>
    </recommendedName>
</protein>
<reference evidence="5" key="1">
    <citation type="journal article" date="2014" name="Int. J. Syst. Evol. Microbiol.">
        <title>Complete genome sequence of Corynebacterium casei LMG S-19264T (=DSM 44701T), isolated from a smear-ripened cheese.</title>
        <authorList>
            <consortium name="US DOE Joint Genome Institute (JGI-PGF)"/>
            <person name="Walter F."/>
            <person name="Albersmeier A."/>
            <person name="Kalinowski J."/>
            <person name="Ruckert C."/>
        </authorList>
    </citation>
    <scope>NUCLEOTIDE SEQUENCE</scope>
    <source>
        <strain evidence="5">CGMCC 1.6293</strain>
    </source>
</reference>
<dbReference type="SUPFAM" id="SSF50346">
    <property type="entry name" value="PRC-barrel domain"/>
    <property type="match status" value="1"/>
</dbReference>
<comment type="caution">
    <text evidence="5">The sequence shown here is derived from an EMBL/GenBank/DDBJ whole genome shotgun (WGS) entry which is preliminary data.</text>
</comment>
<evidence type="ECO:0000256" key="1">
    <source>
        <dbReference type="SAM" id="Coils"/>
    </source>
</evidence>
<name>A0A917SYW1_9RHOB</name>
<accession>A0A917SYW1</accession>
<feature type="region of interest" description="Disordered" evidence="2">
    <location>
        <begin position="321"/>
        <end position="349"/>
    </location>
</feature>
<sequence>MNSKRSTILLGTAMSLAVAGGASAATNINLDRNVIPNLNEACQSLAQEIRDRNNSVPDDHSEMILEALNNDDPDACMQAEETLASADQVEDRDTAQTETSDEVTERVELEEQATIEGQAAVMVPEPEVDVQVDAPQVTVRKAQPEVSVQEQAARIQVEQPQPTVDVQIPEIVVRVEVPAPRIFVQTDEPMVEVASANPQIEVTQGEPRVTVRQADPELRVDLGVTSEGEEAQPGEPQMAEDMEAGDQDEMNRGGDVDVASNEPQIEFVEPEGEPRVSIASAEPQVEFRGSEPNVSVSFTQEPTVEIAQIGEATVTFETAEEREARQNQQAQAGGDAEQQQAQAEGEQQMPETEGQMILVGDLLDMEVIGADGEDLGEPEALIERDGQLLLVIEEGGFLGLGQNAVAVPFDRIAMNLDEEKLQLQNLTEEEIEAASDFRYDSSEEVAMDRELRVK</sequence>
<dbReference type="EMBL" id="BMLF01000002">
    <property type="protein sequence ID" value="GGM03109.1"/>
    <property type="molecule type" value="Genomic_DNA"/>
</dbReference>
<dbReference type="RefSeq" id="WP_028287535.1">
    <property type="nucleotide sequence ID" value="NZ_BMLF01000002.1"/>
</dbReference>
<feature type="coiled-coil region" evidence="1">
    <location>
        <begin position="409"/>
        <end position="436"/>
    </location>
</feature>
<dbReference type="Proteomes" id="UP000649829">
    <property type="component" value="Unassembled WGS sequence"/>
</dbReference>
<keyword evidence="6" id="KW-1185">Reference proteome</keyword>
<dbReference type="Gene3D" id="2.30.30.240">
    <property type="entry name" value="PRC-barrel domain"/>
    <property type="match status" value="1"/>
</dbReference>
<gene>
    <name evidence="5" type="ORF">GCM10011534_26170</name>
</gene>
<dbReference type="AlphaFoldDB" id="A0A917SYW1"/>
<evidence type="ECO:0000259" key="4">
    <source>
        <dbReference type="Pfam" id="PF05239"/>
    </source>
</evidence>
<feature type="compositionally biased region" description="Acidic residues" evidence="2">
    <location>
        <begin position="227"/>
        <end position="248"/>
    </location>
</feature>
<dbReference type="Pfam" id="PF05239">
    <property type="entry name" value="PRC"/>
    <property type="match status" value="1"/>
</dbReference>
<feature type="domain" description="PRC-barrel" evidence="4">
    <location>
        <begin position="357"/>
        <end position="417"/>
    </location>
</feature>
<evidence type="ECO:0000256" key="2">
    <source>
        <dbReference type="SAM" id="MobiDB-lite"/>
    </source>
</evidence>
<feature type="region of interest" description="Disordered" evidence="2">
    <location>
        <begin position="85"/>
        <end position="104"/>
    </location>
</feature>
<keyword evidence="1" id="KW-0175">Coiled coil</keyword>